<gene>
    <name evidence="1" type="ORF">N47_L13580</name>
</gene>
<accession>E1YDW6</accession>
<dbReference type="InterPro" id="IPR017695">
    <property type="entry name" value="Se-dep_Mo_hydrolase_YqeB"/>
</dbReference>
<dbReference type="NCBIfam" id="TIGR03309">
    <property type="entry name" value="matur_yqeB"/>
    <property type="match status" value="1"/>
</dbReference>
<name>E1YDW6_9BACT</name>
<organism evidence="1">
    <name type="scientific">uncultured Desulfobacterium sp</name>
    <dbReference type="NCBI Taxonomy" id="201089"/>
    <lineage>
        <taxon>Bacteria</taxon>
        <taxon>Pseudomonadati</taxon>
        <taxon>Thermodesulfobacteriota</taxon>
        <taxon>Desulfobacteria</taxon>
        <taxon>Desulfobacterales</taxon>
        <taxon>Desulfobacteriaceae</taxon>
        <taxon>Desulfobacterium</taxon>
        <taxon>environmental samples</taxon>
    </lineage>
</organism>
<sequence>MFKFWRLFNSMKDIKIVIKGAGEMATGIACRLYMSNLKKIVMTEIPKPISVRRAVAFSEAVYDGKKEVEGIKAEYIVKFDEVYKVWERKNIAVIVDPSWAVLSEIKPDVVVDAIMAKRNTDTKTDEAPLVIGVGPGFTAGKNAHVVIESNRGHNLGRLIFKGSAEPHTGIPGSTKGYTVERVLCAPNNGLVKHNKNLGDEVKKGDLILYVNETPVNASIDGVLRGLIREIEVVEKEKIGDIDPRGDKQYCHTITEKARAIGGSVLEAVMHYYNVVS</sequence>
<dbReference type="AlphaFoldDB" id="E1YDW6"/>
<evidence type="ECO:0008006" key="2">
    <source>
        <dbReference type="Google" id="ProtNLM"/>
    </source>
</evidence>
<protein>
    <recommendedName>
        <fullName evidence="2">Selenium-dependent molybdenum hydroxylase system protein, YqeB family</fullName>
    </recommendedName>
</protein>
<proteinExistence type="predicted"/>
<evidence type="ECO:0000313" key="1">
    <source>
        <dbReference type="EMBL" id="CBX28760.1"/>
    </source>
</evidence>
<dbReference type="EMBL" id="FR695869">
    <property type="protein sequence ID" value="CBX28760.1"/>
    <property type="molecule type" value="Genomic_DNA"/>
</dbReference>
<reference evidence="1" key="1">
    <citation type="journal article" date="2011" name="Environ. Microbiol.">
        <title>Genomic insights into the metabolic potential of the polycyclic aromatic hydrocarbon degrading sulfate-reducing Deltaproteobacterium N47.</title>
        <authorList>
            <person name="Bergmann F."/>
            <person name="Selesi D."/>
            <person name="Weinmaier T."/>
            <person name="Tischler P."/>
            <person name="Rattei T."/>
            <person name="Meckenstock R.U."/>
        </authorList>
    </citation>
    <scope>NUCLEOTIDE SEQUENCE</scope>
</reference>